<protein>
    <submittedName>
        <fullName evidence="2">Uncharacterized protein</fullName>
    </submittedName>
</protein>
<keyword evidence="3" id="KW-1185">Reference proteome</keyword>
<evidence type="ECO:0000256" key="1">
    <source>
        <dbReference type="ARBA" id="ARBA00022603"/>
    </source>
</evidence>
<gene>
    <name evidence="2" type="ORF">E2562_032918</name>
</gene>
<evidence type="ECO:0000313" key="3">
    <source>
        <dbReference type="Proteomes" id="UP000479710"/>
    </source>
</evidence>
<dbReference type="GO" id="GO:0008168">
    <property type="term" value="F:methyltransferase activity"/>
    <property type="evidence" value="ECO:0007669"/>
    <property type="project" value="UniProtKB-KW"/>
</dbReference>
<accession>A0A6G1F0X9</accession>
<dbReference type="InterPro" id="IPR004159">
    <property type="entry name" value="Put_SAM_MeTrfase"/>
</dbReference>
<dbReference type="AlphaFoldDB" id="A0A6G1F0X9"/>
<proteinExistence type="predicted"/>
<keyword evidence="1" id="KW-0489">Methyltransferase</keyword>
<dbReference type="Proteomes" id="UP000479710">
    <property type="component" value="Unassembled WGS sequence"/>
</dbReference>
<sequence>MQNTGSPKSSRAGAGAVRRCGRVTRVDLLTVVLAAMLCWASARRALRAASPTDTSRYRGPFPWPASRGVVWAGNSPSGAAAGNRWARVDGDVLRFTDAGAVSAYADFVRRLIPAPVRTALDVGAMVSAASLAVLKACGRPNQEMVAGNDNQWAPYRDVVNQKR</sequence>
<reference evidence="2 3" key="1">
    <citation type="submission" date="2019-11" db="EMBL/GenBank/DDBJ databases">
        <title>Whole genome sequence of Oryza granulata.</title>
        <authorList>
            <person name="Li W."/>
        </authorList>
    </citation>
    <scope>NUCLEOTIDE SEQUENCE [LARGE SCALE GENOMIC DNA]</scope>
    <source>
        <strain evidence="3">cv. Menghai</strain>
        <tissue evidence="2">Leaf</tissue>
    </source>
</reference>
<name>A0A6G1F0X9_9ORYZ</name>
<organism evidence="2 3">
    <name type="scientific">Oryza meyeriana var. granulata</name>
    <dbReference type="NCBI Taxonomy" id="110450"/>
    <lineage>
        <taxon>Eukaryota</taxon>
        <taxon>Viridiplantae</taxon>
        <taxon>Streptophyta</taxon>
        <taxon>Embryophyta</taxon>
        <taxon>Tracheophyta</taxon>
        <taxon>Spermatophyta</taxon>
        <taxon>Magnoliopsida</taxon>
        <taxon>Liliopsida</taxon>
        <taxon>Poales</taxon>
        <taxon>Poaceae</taxon>
        <taxon>BOP clade</taxon>
        <taxon>Oryzoideae</taxon>
        <taxon>Oryzeae</taxon>
        <taxon>Oryzinae</taxon>
        <taxon>Oryza</taxon>
        <taxon>Oryza meyeriana</taxon>
    </lineage>
</organism>
<evidence type="ECO:0000313" key="2">
    <source>
        <dbReference type="EMBL" id="KAF0930495.1"/>
    </source>
</evidence>
<comment type="caution">
    <text evidence="2">The sequence shown here is derived from an EMBL/GenBank/DDBJ whole genome shotgun (WGS) entry which is preliminary data.</text>
</comment>
<dbReference type="GO" id="GO:0032259">
    <property type="term" value="P:methylation"/>
    <property type="evidence" value="ECO:0007669"/>
    <property type="project" value="UniProtKB-KW"/>
</dbReference>
<keyword evidence="1" id="KW-0808">Transferase</keyword>
<dbReference type="EMBL" id="SPHZ02000002">
    <property type="protein sequence ID" value="KAF0930495.1"/>
    <property type="molecule type" value="Genomic_DNA"/>
</dbReference>
<dbReference type="Pfam" id="PF03141">
    <property type="entry name" value="Methyltransf_29"/>
    <property type="match status" value="1"/>
</dbReference>